<proteinExistence type="predicted"/>
<dbReference type="PANTHER" id="PTHR43657:SF1">
    <property type="entry name" value="ALTERED INHERITANCE OF MITOCHONDRIA PROTEIN 24, MITOCHONDRIAL"/>
    <property type="match status" value="1"/>
</dbReference>
<dbReference type="PANTHER" id="PTHR43657">
    <property type="entry name" value="TRYPTOPHAN RNA-BINDING ATTENUATOR PROTEIN-LIKE PROTEIN"/>
    <property type="match status" value="1"/>
</dbReference>
<dbReference type="InterPro" id="IPR036983">
    <property type="entry name" value="AIM24_sf"/>
</dbReference>
<dbReference type="AlphaFoldDB" id="I5B548"/>
<sequence>MQCHEVDYQIFGDDMQAVEVGLDPGETVIAEAGAMNWMEQGIAFEAKMGDGSEADKGLMGKLFGADKRALTGESLFLTHFTNQAHDKKRVAFSAPYPGKIIPVDMAAFICKACPSPAWQTVSSAMRQAPGVHLKEKVLS</sequence>
<gene>
    <name evidence="1" type="ORF">DespoDRAFT_02788</name>
</gene>
<protein>
    <recommendedName>
        <fullName evidence="3">TIGR00266 family protein</fullName>
    </recommendedName>
</protein>
<reference evidence="1 2" key="2">
    <citation type="submission" date="2012-02" db="EMBL/GenBank/DDBJ databases">
        <title>Improved High-Quality Draft sequence of Desulfobacter postgatei 2ac9.</title>
        <authorList>
            <consortium name="US DOE Joint Genome Institute"/>
            <person name="Lucas S."/>
            <person name="Han J."/>
            <person name="Lapidus A."/>
            <person name="Cheng J.-F."/>
            <person name="Goodwin L."/>
            <person name="Pitluck S."/>
            <person name="Peters L."/>
            <person name="Ovchinnikova G."/>
            <person name="Held B."/>
            <person name="Detter J.C."/>
            <person name="Han C."/>
            <person name="Tapia R."/>
            <person name="Land M."/>
            <person name="Hauser L."/>
            <person name="Kyrpides N."/>
            <person name="Ivanova N."/>
            <person name="Pagani I."/>
            <person name="Orellana R."/>
            <person name="Lovley D."/>
            <person name="Woyke T."/>
        </authorList>
    </citation>
    <scope>NUCLEOTIDE SEQUENCE [LARGE SCALE GENOMIC DNA]</scope>
    <source>
        <strain evidence="1 2">2ac9</strain>
    </source>
</reference>
<keyword evidence="2" id="KW-1185">Reference proteome</keyword>
<dbReference type="EMBL" id="CM001488">
    <property type="protein sequence ID" value="EIM64611.1"/>
    <property type="molecule type" value="Genomic_DNA"/>
</dbReference>
<evidence type="ECO:0000313" key="2">
    <source>
        <dbReference type="Proteomes" id="UP000005778"/>
    </source>
</evidence>
<dbReference type="InterPro" id="IPR016031">
    <property type="entry name" value="Trp_RNA-bd_attenuator-like_dom"/>
</dbReference>
<dbReference type="InterPro" id="IPR002838">
    <property type="entry name" value="AIM24"/>
</dbReference>
<dbReference type="Pfam" id="PF01987">
    <property type="entry name" value="AIM24"/>
    <property type="match status" value="1"/>
</dbReference>
<dbReference type="SUPFAM" id="SSF51219">
    <property type="entry name" value="TRAP-like"/>
    <property type="match status" value="1"/>
</dbReference>
<evidence type="ECO:0008006" key="3">
    <source>
        <dbReference type="Google" id="ProtNLM"/>
    </source>
</evidence>
<accession>I5B548</accession>
<dbReference type="Proteomes" id="UP000005778">
    <property type="component" value="Chromosome"/>
</dbReference>
<evidence type="ECO:0000313" key="1">
    <source>
        <dbReference type="EMBL" id="EIM64611.1"/>
    </source>
</evidence>
<name>I5B548_9BACT</name>
<organism evidence="1 2">
    <name type="scientific">Desulfobacter postgatei 2ac9</name>
    <dbReference type="NCBI Taxonomy" id="879212"/>
    <lineage>
        <taxon>Bacteria</taxon>
        <taxon>Pseudomonadati</taxon>
        <taxon>Thermodesulfobacteriota</taxon>
        <taxon>Desulfobacteria</taxon>
        <taxon>Desulfobacterales</taxon>
        <taxon>Desulfobacteraceae</taxon>
        <taxon>Desulfobacter</taxon>
    </lineage>
</organism>
<dbReference type="HOGENOM" id="CLU_1881641_0_0_7"/>
<dbReference type="Gene3D" id="3.60.160.10">
    <property type="entry name" value="Mitochondrial biogenesis AIM24"/>
    <property type="match status" value="1"/>
</dbReference>
<reference evidence="1 2" key="1">
    <citation type="submission" date="2011-09" db="EMBL/GenBank/DDBJ databases">
        <authorList>
            <consortium name="US DOE Joint Genome Institute (JGI-PGF)"/>
            <person name="Lucas S."/>
            <person name="Han J."/>
            <person name="Lapidus A."/>
            <person name="Cheng J.-F."/>
            <person name="Goodwin L."/>
            <person name="Pitluck S."/>
            <person name="Peters L."/>
            <person name="Land M.L."/>
            <person name="Hauser L."/>
            <person name="Orellana R."/>
            <person name="Lovley D."/>
            <person name="Woyke T.J."/>
        </authorList>
    </citation>
    <scope>NUCLEOTIDE SEQUENCE [LARGE SCALE GENOMIC DNA]</scope>
    <source>
        <strain evidence="1 2">2ac9</strain>
    </source>
</reference>
<dbReference type="RefSeq" id="WP_004074213.1">
    <property type="nucleotide sequence ID" value="NZ_CM001488.1"/>
</dbReference>
<dbReference type="eggNOG" id="COG2013">
    <property type="taxonomic scope" value="Bacteria"/>
</dbReference>